<evidence type="ECO:0000256" key="1">
    <source>
        <dbReference type="SAM" id="Phobius"/>
    </source>
</evidence>
<reference evidence="2" key="1">
    <citation type="journal article" date="2020" name="Nature">
        <title>Giant virus diversity and host interactions through global metagenomics.</title>
        <authorList>
            <person name="Schulz F."/>
            <person name="Roux S."/>
            <person name="Paez-Espino D."/>
            <person name="Jungbluth S."/>
            <person name="Walsh D.A."/>
            <person name="Denef V.J."/>
            <person name="McMahon K.D."/>
            <person name="Konstantinidis K.T."/>
            <person name="Eloe-Fadrosh E.A."/>
            <person name="Kyrpides N.C."/>
            <person name="Woyke T."/>
        </authorList>
    </citation>
    <scope>NUCLEOTIDE SEQUENCE</scope>
    <source>
        <strain evidence="2">GVMAG-M-3300013004-44</strain>
    </source>
</reference>
<keyword evidence="1" id="KW-0472">Membrane</keyword>
<keyword evidence="1" id="KW-0812">Transmembrane</keyword>
<dbReference type="AlphaFoldDB" id="A0A6C0BG51"/>
<feature type="transmembrane region" description="Helical" evidence="1">
    <location>
        <begin position="20"/>
        <end position="38"/>
    </location>
</feature>
<feature type="transmembrane region" description="Helical" evidence="1">
    <location>
        <begin position="59"/>
        <end position="86"/>
    </location>
</feature>
<keyword evidence="1" id="KW-1133">Transmembrane helix</keyword>
<evidence type="ECO:0000313" key="2">
    <source>
        <dbReference type="EMBL" id="QHS91040.1"/>
    </source>
</evidence>
<name>A0A6C0BG51_9ZZZZ</name>
<organism evidence="2">
    <name type="scientific">viral metagenome</name>
    <dbReference type="NCBI Taxonomy" id="1070528"/>
    <lineage>
        <taxon>unclassified sequences</taxon>
        <taxon>metagenomes</taxon>
        <taxon>organismal metagenomes</taxon>
    </lineage>
</organism>
<dbReference type="EMBL" id="MN739154">
    <property type="protein sequence ID" value="QHS91040.1"/>
    <property type="molecule type" value="Genomic_DNA"/>
</dbReference>
<sequence>MKTPTWPDFLSFQHGSDGVFRAVVVLLASLFLINYSSIFEEQYSHKLTSLYIYPWWRILVVLLVLTSALWCPRVGIIIAFIVFFYLSDMNTLITPFTNY</sequence>
<protein>
    <submittedName>
        <fullName evidence="2">Uncharacterized protein</fullName>
    </submittedName>
</protein>
<proteinExistence type="predicted"/>
<accession>A0A6C0BG51</accession>